<comment type="caution">
    <text evidence="1">The sequence shown here is derived from an EMBL/GenBank/DDBJ whole genome shotgun (WGS) entry which is preliminary data.</text>
</comment>
<accession>A0A699KUV5</accession>
<protein>
    <submittedName>
        <fullName evidence="1">Uncharacterized protein</fullName>
    </submittedName>
</protein>
<gene>
    <name evidence="1" type="ORF">Tci_678823</name>
</gene>
<name>A0A699KUV5_TANCI</name>
<dbReference type="AlphaFoldDB" id="A0A699KUV5"/>
<sequence>MFDDKAFKDSSNDFKFDVDLYLNDEEDNGDNVVVPQTLSEGIKLMLAVATNMSCVDENDIRKDKSKDNLKE</sequence>
<evidence type="ECO:0000313" key="1">
    <source>
        <dbReference type="EMBL" id="GFB06852.1"/>
    </source>
</evidence>
<organism evidence="1">
    <name type="scientific">Tanacetum cinerariifolium</name>
    <name type="common">Dalmatian daisy</name>
    <name type="synonym">Chrysanthemum cinerariifolium</name>
    <dbReference type="NCBI Taxonomy" id="118510"/>
    <lineage>
        <taxon>Eukaryota</taxon>
        <taxon>Viridiplantae</taxon>
        <taxon>Streptophyta</taxon>
        <taxon>Embryophyta</taxon>
        <taxon>Tracheophyta</taxon>
        <taxon>Spermatophyta</taxon>
        <taxon>Magnoliopsida</taxon>
        <taxon>eudicotyledons</taxon>
        <taxon>Gunneridae</taxon>
        <taxon>Pentapetalae</taxon>
        <taxon>asterids</taxon>
        <taxon>campanulids</taxon>
        <taxon>Asterales</taxon>
        <taxon>Asteraceae</taxon>
        <taxon>Asteroideae</taxon>
        <taxon>Anthemideae</taxon>
        <taxon>Anthemidinae</taxon>
        <taxon>Tanacetum</taxon>
    </lineage>
</organism>
<reference evidence="1" key="1">
    <citation type="journal article" date="2019" name="Sci. Rep.">
        <title>Draft genome of Tanacetum cinerariifolium, the natural source of mosquito coil.</title>
        <authorList>
            <person name="Yamashiro T."/>
            <person name="Shiraishi A."/>
            <person name="Satake H."/>
            <person name="Nakayama K."/>
        </authorList>
    </citation>
    <scope>NUCLEOTIDE SEQUENCE</scope>
</reference>
<dbReference type="EMBL" id="BKCJ010545192">
    <property type="protein sequence ID" value="GFB06852.1"/>
    <property type="molecule type" value="Genomic_DNA"/>
</dbReference>
<proteinExistence type="predicted"/>